<keyword evidence="3 4" id="KW-0067">ATP-binding</keyword>
<evidence type="ECO:0000256" key="3">
    <source>
        <dbReference type="ARBA" id="ARBA00022840"/>
    </source>
</evidence>
<gene>
    <name evidence="6" type="ORF">HNQ99_002992</name>
</gene>
<evidence type="ECO:0000259" key="5">
    <source>
        <dbReference type="PROSITE" id="PS50975"/>
    </source>
</evidence>
<keyword evidence="2 4" id="KW-0547">Nucleotide-binding</keyword>
<proteinExistence type="predicted"/>
<accession>A0A840HZ16</accession>
<organism evidence="6 7">
    <name type="scientific">Rhizorhapis suberifaciens</name>
    <name type="common">corky root of lettuce</name>
    <dbReference type="NCBI Taxonomy" id="13656"/>
    <lineage>
        <taxon>Bacteria</taxon>
        <taxon>Pseudomonadati</taxon>
        <taxon>Pseudomonadota</taxon>
        <taxon>Alphaproteobacteria</taxon>
        <taxon>Sphingomonadales</taxon>
        <taxon>Sphingomonadaceae</taxon>
        <taxon>Rhizorhapis</taxon>
    </lineage>
</organism>
<comment type="caution">
    <text evidence="6">The sequence shown here is derived from an EMBL/GenBank/DDBJ whole genome shotgun (WGS) entry which is preliminary data.</text>
</comment>
<evidence type="ECO:0000313" key="6">
    <source>
        <dbReference type="EMBL" id="MBB4642656.1"/>
    </source>
</evidence>
<evidence type="ECO:0000256" key="4">
    <source>
        <dbReference type="PROSITE-ProRule" id="PRU00409"/>
    </source>
</evidence>
<reference evidence="6 7" key="1">
    <citation type="submission" date="2020-08" db="EMBL/GenBank/DDBJ databases">
        <title>Genomic Encyclopedia of Type Strains, Phase IV (KMG-IV): sequencing the most valuable type-strain genomes for metagenomic binning, comparative biology and taxonomic classification.</title>
        <authorList>
            <person name="Goeker M."/>
        </authorList>
    </citation>
    <scope>NUCLEOTIDE SEQUENCE [LARGE SCALE GENOMIC DNA]</scope>
    <source>
        <strain evidence="6 7">DSM 7465</strain>
    </source>
</reference>
<evidence type="ECO:0000313" key="7">
    <source>
        <dbReference type="Proteomes" id="UP000575068"/>
    </source>
</evidence>
<protein>
    <submittedName>
        <fullName evidence="6">Biotin carboxylase</fullName>
    </submittedName>
</protein>
<feature type="domain" description="ATP-grasp" evidence="5">
    <location>
        <begin position="112"/>
        <end position="312"/>
    </location>
</feature>
<evidence type="ECO:0000256" key="1">
    <source>
        <dbReference type="ARBA" id="ARBA00022598"/>
    </source>
</evidence>
<dbReference type="Proteomes" id="UP000575068">
    <property type="component" value="Unassembled WGS sequence"/>
</dbReference>
<dbReference type="PANTHER" id="PTHR43585:SF2">
    <property type="entry name" value="ATP-GRASP ENZYME FSQD"/>
    <property type="match status" value="1"/>
</dbReference>
<sequence length="415" mass="45372">MQQHIAIVEPYFSGALLAERFRARGFDCIAIHLRPLEGKAAASFRNEDFVASLMHDGDLTTLVATLGHYSLAAVLPGIEGGVLLADQLATHFNLPGNDPARSLARRDKYLMHQQIADCGLRAIEQIRVSDLADLTAWLESYGRWPVVVKPALSGATDSVRICENAAEAHAAFSNAIDQVNALGVRNDTMIAQEYIQGTEFVIDAVTCNGRHQVVSVAYYRKERGAEGAPIYREMYFVRPEEWGAHEALLTYALAVLDALGVTCGPSHTEIFVDAAGPVLVESGARLCGGMVPLYLEAVAETSPLELAVSSFVDTDAFESAAAEPQRHNASLRAYFVRNSQRGRVAARPGDRLLRSLRTFKDVIWYASEGSEIIPTRDLWSGLGLVFLLSPDEAAINDDVALVEQWERDNMLVSVE</sequence>
<dbReference type="InterPro" id="IPR011761">
    <property type="entry name" value="ATP-grasp"/>
</dbReference>
<keyword evidence="7" id="KW-1185">Reference proteome</keyword>
<dbReference type="AlphaFoldDB" id="A0A840HZ16"/>
<dbReference type="SUPFAM" id="SSF56059">
    <property type="entry name" value="Glutathione synthetase ATP-binding domain-like"/>
    <property type="match status" value="1"/>
</dbReference>
<dbReference type="GO" id="GO:0016874">
    <property type="term" value="F:ligase activity"/>
    <property type="evidence" value="ECO:0007669"/>
    <property type="project" value="UniProtKB-KW"/>
</dbReference>
<name>A0A840HZ16_9SPHN</name>
<keyword evidence="1" id="KW-0436">Ligase</keyword>
<dbReference type="PANTHER" id="PTHR43585">
    <property type="entry name" value="FUMIPYRROLE BIOSYNTHESIS PROTEIN C"/>
    <property type="match status" value="1"/>
</dbReference>
<dbReference type="NCBIfam" id="NF005543">
    <property type="entry name" value="PRK07206.1"/>
    <property type="match status" value="1"/>
</dbReference>
<dbReference type="EMBL" id="JACHOV010000013">
    <property type="protein sequence ID" value="MBB4642656.1"/>
    <property type="molecule type" value="Genomic_DNA"/>
</dbReference>
<dbReference type="Gene3D" id="3.30.470.20">
    <property type="entry name" value="ATP-grasp fold, B domain"/>
    <property type="match status" value="1"/>
</dbReference>
<dbReference type="PROSITE" id="PS50975">
    <property type="entry name" value="ATP_GRASP"/>
    <property type="match status" value="1"/>
</dbReference>
<dbReference type="GO" id="GO:0046872">
    <property type="term" value="F:metal ion binding"/>
    <property type="evidence" value="ECO:0007669"/>
    <property type="project" value="InterPro"/>
</dbReference>
<dbReference type="RefSeq" id="WP_184476948.1">
    <property type="nucleotide sequence ID" value="NZ_JACHOV010000013.1"/>
</dbReference>
<dbReference type="Pfam" id="PF13535">
    <property type="entry name" value="ATP-grasp_4"/>
    <property type="match status" value="1"/>
</dbReference>
<dbReference type="InterPro" id="IPR052032">
    <property type="entry name" value="ATP-dep_AA_Ligase"/>
</dbReference>
<evidence type="ECO:0000256" key="2">
    <source>
        <dbReference type="ARBA" id="ARBA00022741"/>
    </source>
</evidence>
<dbReference type="GO" id="GO:0005524">
    <property type="term" value="F:ATP binding"/>
    <property type="evidence" value="ECO:0007669"/>
    <property type="project" value="UniProtKB-UniRule"/>
</dbReference>